<dbReference type="Proteomes" id="UP000628448">
    <property type="component" value="Unassembled WGS sequence"/>
</dbReference>
<comment type="caution">
    <text evidence="1">The sequence shown here is derived from an EMBL/GenBank/DDBJ whole genome shotgun (WGS) entry which is preliminary data.</text>
</comment>
<keyword evidence="2" id="KW-1185">Reference proteome</keyword>
<organism evidence="1 2">
    <name type="scientific">Panacibacter microcysteis</name>
    <dbReference type="NCBI Taxonomy" id="2793269"/>
    <lineage>
        <taxon>Bacteria</taxon>
        <taxon>Pseudomonadati</taxon>
        <taxon>Bacteroidota</taxon>
        <taxon>Chitinophagia</taxon>
        <taxon>Chitinophagales</taxon>
        <taxon>Chitinophagaceae</taxon>
        <taxon>Panacibacter</taxon>
    </lineage>
</organism>
<accession>A0A931GZ22</accession>
<sequence>MKNAFYLLVLAAAFFTSCKKDDKPAPGPGPEPTPQTAIQKYVNGDDYIAFTYAGDAITQVTVKTELATAGDEAQFDVLYNTDKTIKELRGSNGQQIVPLYESGRLARADIMEQDVRLGQTVYNYENDQLSIATIYLSDGEDLLPALEFRFTYSAGNIMETVIMVADETPNHMVRAGSVKMEYDAHANPLYAYNDLLMLFWQVASENNVTVENHLNAELQAENKYVYTYTYLDNGLPASAAVKIGLPGTPQTDAAVDFIYK</sequence>
<dbReference type="AlphaFoldDB" id="A0A931GZ22"/>
<dbReference type="RefSeq" id="WP_196992039.1">
    <property type="nucleotide sequence ID" value="NZ_JADWYR010000002.1"/>
</dbReference>
<proteinExistence type="predicted"/>
<evidence type="ECO:0000313" key="2">
    <source>
        <dbReference type="Proteomes" id="UP000628448"/>
    </source>
</evidence>
<name>A0A931GZ22_9BACT</name>
<reference evidence="1" key="1">
    <citation type="submission" date="2020-11" db="EMBL/GenBank/DDBJ databases">
        <title>Bacterial whole genome sequence for Panacibacter sp. DH6.</title>
        <authorList>
            <person name="Le V."/>
            <person name="Ko S."/>
            <person name="Ahn C.-Y."/>
            <person name="Oh H.-M."/>
        </authorList>
    </citation>
    <scope>NUCLEOTIDE SEQUENCE</scope>
    <source>
        <strain evidence="1">DH6</strain>
    </source>
</reference>
<evidence type="ECO:0008006" key="3">
    <source>
        <dbReference type="Google" id="ProtNLM"/>
    </source>
</evidence>
<dbReference type="PROSITE" id="PS51257">
    <property type="entry name" value="PROKAR_LIPOPROTEIN"/>
    <property type="match status" value="1"/>
</dbReference>
<dbReference type="EMBL" id="JADWYR010000002">
    <property type="protein sequence ID" value="MBG9377980.1"/>
    <property type="molecule type" value="Genomic_DNA"/>
</dbReference>
<protein>
    <recommendedName>
        <fullName evidence="3">DUF4595 domain-containing protein</fullName>
    </recommendedName>
</protein>
<gene>
    <name evidence="1" type="ORF">I5907_17205</name>
</gene>
<evidence type="ECO:0000313" key="1">
    <source>
        <dbReference type="EMBL" id="MBG9377980.1"/>
    </source>
</evidence>